<comment type="subcellular location">
    <subcellularLocation>
        <location evidence="1">Cell membrane</location>
        <topology evidence="1">Multi-pass membrane protein</topology>
    </subcellularLocation>
</comment>
<evidence type="ECO:0000256" key="5">
    <source>
        <dbReference type="ARBA" id="ARBA00023136"/>
    </source>
</evidence>
<gene>
    <name evidence="7" type="ORF">DW192_08435</name>
</gene>
<keyword evidence="5 6" id="KW-0472">Membrane</keyword>
<comment type="caution">
    <text evidence="7">The sequence shown here is derived from an EMBL/GenBank/DDBJ whole genome shotgun (WGS) entry which is preliminary data.</text>
</comment>
<organism evidence="7 8">
    <name type="scientific">Segatella copri</name>
    <dbReference type="NCBI Taxonomy" id="165179"/>
    <lineage>
        <taxon>Bacteria</taxon>
        <taxon>Pseudomonadati</taxon>
        <taxon>Bacteroidota</taxon>
        <taxon>Bacteroidia</taxon>
        <taxon>Bacteroidales</taxon>
        <taxon>Prevotellaceae</taxon>
        <taxon>Segatella</taxon>
    </lineage>
</organism>
<feature type="transmembrane region" description="Helical" evidence="6">
    <location>
        <begin position="92"/>
        <end position="115"/>
    </location>
</feature>
<keyword evidence="4 6" id="KW-1133">Transmembrane helix</keyword>
<feature type="transmembrane region" description="Helical" evidence="6">
    <location>
        <begin position="258"/>
        <end position="279"/>
    </location>
</feature>
<evidence type="ECO:0000256" key="2">
    <source>
        <dbReference type="ARBA" id="ARBA00022475"/>
    </source>
</evidence>
<dbReference type="PANTHER" id="PTHR30250:SF26">
    <property type="entry name" value="PSMA PROTEIN"/>
    <property type="match status" value="1"/>
</dbReference>
<feature type="transmembrane region" description="Helical" evidence="6">
    <location>
        <begin position="193"/>
        <end position="214"/>
    </location>
</feature>
<sequence length="513" mass="57230">MYANCKDIQNRSKRIASNTLVLFARMLIITFVNLYTVRWVLAGLGTEDYGIFNAVAGVVTASTCISSVLALSTQRFYSFAMGKGESDRLKEIFSVSLNIIVMIALVLLVLFEIVGPWLISTQLTIPVERMEAAQWILQFSLFSFIFTLLQIPFIGAVFANENMGYYALISTIDCIVKLLIAYCIGITGGDDLVYYGAALMLEAFMVMMLYVIIAKRKYPECKYTIVKKKTLYKELFSFSGWSFYGALAGVGMTQGSTIILNVFFGPIINAAFGIANQIYNAINTLTNSVVIAFRPAMIKAYSSNENGYLELLFFASSKAILYLLSMVLIPFIFEAETLLTLWLGECTPTMILFARLYAVYTICLALHNPITTIIQATGNIRKYSMYVESMTILCLPVSWGLSKLGMPSYYVFVTMIGLCVLAHIIRLLMLQTSISDLTVSKYLVRLVLPGILIISTTTLIVYCVEGLHTNRILQLFLSFVVSAISISILLYAVGISKKERSLIKDLVNRKIKK</sequence>
<feature type="transmembrane region" description="Helical" evidence="6">
    <location>
        <begin position="474"/>
        <end position="494"/>
    </location>
</feature>
<feature type="transmembrane region" description="Helical" evidence="6">
    <location>
        <begin position="408"/>
        <end position="430"/>
    </location>
</feature>
<evidence type="ECO:0000256" key="1">
    <source>
        <dbReference type="ARBA" id="ARBA00004651"/>
    </source>
</evidence>
<feature type="transmembrane region" description="Helical" evidence="6">
    <location>
        <begin position="235"/>
        <end position="252"/>
    </location>
</feature>
<feature type="transmembrane region" description="Helical" evidence="6">
    <location>
        <begin position="135"/>
        <end position="158"/>
    </location>
</feature>
<protein>
    <submittedName>
        <fullName evidence="7">Polysaccharide biosynthesis protein</fullName>
    </submittedName>
</protein>
<proteinExistence type="predicted"/>
<feature type="transmembrane region" description="Helical" evidence="6">
    <location>
        <begin position="20"/>
        <end position="37"/>
    </location>
</feature>
<accession>A0A414Y7Z3</accession>
<keyword evidence="2" id="KW-1003">Cell membrane</keyword>
<feature type="transmembrane region" description="Helical" evidence="6">
    <location>
        <begin position="353"/>
        <end position="371"/>
    </location>
</feature>
<feature type="transmembrane region" description="Helical" evidence="6">
    <location>
        <begin position="311"/>
        <end position="333"/>
    </location>
</feature>
<evidence type="ECO:0000256" key="3">
    <source>
        <dbReference type="ARBA" id="ARBA00022692"/>
    </source>
</evidence>
<keyword evidence="3 6" id="KW-0812">Transmembrane</keyword>
<dbReference type="InterPro" id="IPR002797">
    <property type="entry name" value="Polysacc_synth"/>
</dbReference>
<dbReference type="AlphaFoldDB" id="A0A414Y7Z3"/>
<dbReference type="InterPro" id="IPR050833">
    <property type="entry name" value="Poly_Biosynth_Transport"/>
</dbReference>
<dbReference type="PANTHER" id="PTHR30250">
    <property type="entry name" value="PST FAMILY PREDICTED COLANIC ACID TRANSPORTER"/>
    <property type="match status" value="1"/>
</dbReference>
<dbReference type="EMBL" id="QRKB01000019">
    <property type="protein sequence ID" value="RHH82245.1"/>
    <property type="molecule type" value="Genomic_DNA"/>
</dbReference>
<dbReference type="Pfam" id="PF01943">
    <property type="entry name" value="Polysacc_synt"/>
    <property type="match status" value="1"/>
</dbReference>
<dbReference type="Proteomes" id="UP000284548">
    <property type="component" value="Unassembled WGS sequence"/>
</dbReference>
<evidence type="ECO:0000313" key="7">
    <source>
        <dbReference type="EMBL" id="RHH82245.1"/>
    </source>
</evidence>
<evidence type="ECO:0000313" key="8">
    <source>
        <dbReference type="Proteomes" id="UP000284548"/>
    </source>
</evidence>
<feature type="transmembrane region" description="Helical" evidence="6">
    <location>
        <begin position="49"/>
        <end position="71"/>
    </location>
</feature>
<name>A0A414Y7Z3_9BACT</name>
<dbReference type="GO" id="GO:0005886">
    <property type="term" value="C:plasma membrane"/>
    <property type="evidence" value="ECO:0007669"/>
    <property type="project" value="UniProtKB-SubCell"/>
</dbReference>
<evidence type="ECO:0000256" key="4">
    <source>
        <dbReference type="ARBA" id="ARBA00022989"/>
    </source>
</evidence>
<evidence type="ECO:0000256" key="6">
    <source>
        <dbReference type="SAM" id="Phobius"/>
    </source>
</evidence>
<reference evidence="7 8" key="1">
    <citation type="submission" date="2018-08" db="EMBL/GenBank/DDBJ databases">
        <title>A genome reference for cultivated species of the human gut microbiota.</title>
        <authorList>
            <person name="Zou Y."/>
            <person name="Xue W."/>
            <person name="Luo G."/>
        </authorList>
    </citation>
    <scope>NUCLEOTIDE SEQUENCE [LARGE SCALE GENOMIC DNA]</scope>
    <source>
        <strain evidence="7 8">AM16-54</strain>
    </source>
</reference>
<feature type="transmembrane region" description="Helical" evidence="6">
    <location>
        <begin position="442"/>
        <end position="462"/>
    </location>
</feature>
<feature type="transmembrane region" description="Helical" evidence="6">
    <location>
        <begin position="165"/>
        <end position="187"/>
    </location>
</feature>
<feature type="transmembrane region" description="Helical" evidence="6">
    <location>
        <begin position="383"/>
        <end position="402"/>
    </location>
</feature>